<feature type="domain" description="DUF6589" evidence="3">
    <location>
        <begin position="757"/>
        <end position="1091"/>
    </location>
</feature>
<keyword evidence="1" id="KW-0175">Coiled coil</keyword>
<dbReference type="STRING" id="7739.C3ZZH3"/>
<name>C3ZZH3_BRAFL</name>
<protein>
    <recommendedName>
        <fullName evidence="3">DUF6589 domain-containing protein</fullName>
    </recommendedName>
</protein>
<organism>
    <name type="scientific">Branchiostoma floridae</name>
    <name type="common">Florida lancelet</name>
    <name type="synonym">Amphioxus</name>
    <dbReference type="NCBI Taxonomy" id="7739"/>
    <lineage>
        <taxon>Eukaryota</taxon>
        <taxon>Metazoa</taxon>
        <taxon>Chordata</taxon>
        <taxon>Cephalochordata</taxon>
        <taxon>Leptocardii</taxon>
        <taxon>Amphioxiformes</taxon>
        <taxon>Branchiostomatidae</taxon>
        <taxon>Branchiostoma</taxon>
    </lineage>
</organism>
<dbReference type="InterPro" id="IPR046496">
    <property type="entry name" value="DUF6589"/>
</dbReference>
<feature type="region of interest" description="Disordered" evidence="2">
    <location>
        <begin position="35"/>
        <end position="67"/>
    </location>
</feature>
<dbReference type="InParanoid" id="C3ZZH3"/>
<feature type="compositionally biased region" description="Polar residues" evidence="2">
    <location>
        <begin position="470"/>
        <end position="497"/>
    </location>
</feature>
<reference evidence="4" key="1">
    <citation type="journal article" date="2008" name="Nature">
        <title>The amphioxus genome and the evolution of the chordate karyotype.</title>
        <authorList>
            <consortium name="US DOE Joint Genome Institute (JGI-PGF)"/>
            <person name="Putnam N.H."/>
            <person name="Butts T."/>
            <person name="Ferrier D.E.K."/>
            <person name="Furlong R.F."/>
            <person name="Hellsten U."/>
            <person name="Kawashima T."/>
            <person name="Robinson-Rechavi M."/>
            <person name="Shoguchi E."/>
            <person name="Terry A."/>
            <person name="Yu J.-K."/>
            <person name="Benito-Gutierrez E.L."/>
            <person name="Dubchak I."/>
            <person name="Garcia-Fernandez J."/>
            <person name="Gibson-Brown J.J."/>
            <person name="Grigoriev I.V."/>
            <person name="Horton A.C."/>
            <person name="de Jong P.J."/>
            <person name="Jurka J."/>
            <person name="Kapitonov V.V."/>
            <person name="Kohara Y."/>
            <person name="Kuroki Y."/>
            <person name="Lindquist E."/>
            <person name="Lucas S."/>
            <person name="Osoegawa K."/>
            <person name="Pennacchio L.A."/>
            <person name="Salamov A.A."/>
            <person name="Satou Y."/>
            <person name="Sauka-Spengler T."/>
            <person name="Schmutz J."/>
            <person name="Shin-I T."/>
            <person name="Toyoda A."/>
            <person name="Bronner-Fraser M."/>
            <person name="Fujiyama A."/>
            <person name="Holland L.Z."/>
            <person name="Holland P.W.H."/>
            <person name="Satoh N."/>
            <person name="Rokhsar D.S."/>
        </authorList>
    </citation>
    <scope>NUCLEOTIDE SEQUENCE [LARGE SCALE GENOMIC DNA]</scope>
    <source>
        <strain evidence="4">S238N-H82</strain>
        <tissue evidence="4">Testes</tissue>
    </source>
</reference>
<feature type="region of interest" description="Disordered" evidence="2">
    <location>
        <begin position="394"/>
        <end position="517"/>
    </location>
</feature>
<proteinExistence type="predicted"/>
<feature type="compositionally biased region" description="Basic and acidic residues" evidence="2">
    <location>
        <begin position="52"/>
        <end position="67"/>
    </location>
</feature>
<sequence>MQPQVLLKKLLPRATRGRGSEMFATFSLNHYREQDAAKRAHPAATEPQTFQDSHDCPDGKHSDTDSFRRGRFHQKTAAVLRAKENPSPLAVVHVLVLFEEINIELNAPARKPRVQRPRKPPGTGIPTNTAPGYPPAYQEALLHQDKSHGSSRHTEGSTALSNRLARLEKALGEEDGQANGVKPGWGPHPARPMAVRATPNWANAADGVYPRFGTPKFSQRPTRLLPRDAHLSARFSQRGTSYRKMRILKTALPTSATTVSEPVEEVRMANKRRQELRPQDYAVLQSGEAAPLRLFLQGGHQIRLAQTPCLRHRSEAKAAIAGEDIVHGRNIRWWDVRSTSSSASMCSSGKMRTRSTSPWHWCSCRTRTKRTTRGPLHEAVPVWPHFTLPTLTGPSNLSLSGPSPLAGPQSHNYNLTPSRPSALTGLQQHAVPTASGPSSLAGPQSHNYNLTPSRPSALTGLQQHAVPTASGPSSLAGPQSHNYNLTPSRPSALTGLQQHAVPTASGPSSLAGPQQPVSHSSYFSLLHNNTLLQGRIQKMEEEKKALRSQLLEISSLNHSAMWEHVNVELNQEMVRITNSRSLLCSNIQTVSDIQKLSITDARVFLTSNAPRLYHLISSLMSRPFQDNDGHSAVMLLSSIANARNQKCSALQKVIALYLLLTSSQSQTVQMLNHTHQCVSITTAWKVIEDFAEMKKVEQKPAEVTEVWVYDNINLMKRVRHVRKGHHAEMLNWTTRLVLPVRSLPPDDLGDDPQGLRQDLSEVDILPTEEDVEELKTRFKERVIRLLVSKFKAFRHFDTSHAQTKRVKKSEFTPLEVLDLDEAKASDNIQILLQCAKDRGVGNDVKAQVVFGDQATCKNIRGAKRLRQTEDSNIESLDWVKETPGDFHFLLEAGRTTLMAFWTSPRNVGSLGHLRDLVDRRSVDTLGKNFNATDEFLHHCEEAHLTAALLTHLKMDTIDDDFHVDGITQLDDLAVEFVESLTAKPHAQHHDDGLFNLNHRLLFHLLLYTDLRMVIRNENGPAIIQHWKFWLLLFVGTGRGNYSYEAINLIANLQADWSPKTAWLATHNRTVNCHGTSGHGKAIDMMNEHYNR</sequence>
<feature type="compositionally biased region" description="Polar residues" evidence="2">
    <location>
        <begin position="411"/>
        <end position="427"/>
    </location>
</feature>
<gene>
    <name evidence="4" type="ORF">BRAFLDRAFT_110117</name>
</gene>
<evidence type="ECO:0000259" key="3">
    <source>
        <dbReference type="Pfam" id="PF20231"/>
    </source>
</evidence>
<accession>C3ZZH3</accession>
<dbReference type="Pfam" id="PF20231">
    <property type="entry name" value="DUF6589"/>
    <property type="match status" value="1"/>
</dbReference>
<evidence type="ECO:0000256" key="2">
    <source>
        <dbReference type="SAM" id="MobiDB-lite"/>
    </source>
</evidence>
<feature type="region of interest" description="Disordered" evidence="2">
    <location>
        <begin position="111"/>
        <end position="130"/>
    </location>
</feature>
<dbReference type="AlphaFoldDB" id="C3ZZH3"/>
<evidence type="ECO:0000313" key="4">
    <source>
        <dbReference type="EMBL" id="EEN42056.1"/>
    </source>
</evidence>
<feature type="compositionally biased region" description="Low complexity" evidence="2">
    <location>
        <begin position="394"/>
        <end position="410"/>
    </location>
</feature>
<feature type="compositionally biased region" description="Polar residues" evidence="2">
    <location>
        <begin position="505"/>
        <end position="517"/>
    </location>
</feature>
<feature type="coiled-coil region" evidence="1">
    <location>
        <begin position="529"/>
        <end position="556"/>
    </location>
</feature>
<evidence type="ECO:0000256" key="1">
    <source>
        <dbReference type="SAM" id="Coils"/>
    </source>
</evidence>
<dbReference type="EMBL" id="GG666751">
    <property type="protein sequence ID" value="EEN42056.1"/>
    <property type="molecule type" value="Genomic_DNA"/>
</dbReference>
<feature type="compositionally biased region" description="Polar residues" evidence="2">
    <location>
        <begin position="435"/>
        <end position="462"/>
    </location>
</feature>